<reference evidence="2" key="1">
    <citation type="submission" date="2025-08" db="UniProtKB">
        <authorList>
            <consortium name="Ensembl"/>
        </authorList>
    </citation>
    <scope>IDENTIFICATION</scope>
</reference>
<dbReference type="InterPro" id="IPR043195">
    <property type="entry name" value="TTC12"/>
</dbReference>
<dbReference type="GO" id="GO:0070286">
    <property type="term" value="P:axonemal dynein complex assembly"/>
    <property type="evidence" value="ECO:0007669"/>
    <property type="project" value="TreeGrafter"/>
</dbReference>
<dbReference type="PANTHER" id="PTHR46540">
    <property type="entry name" value="TETRATRICOPEPTIDE REPEAT PROTEIN 12"/>
    <property type="match status" value="1"/>
</dbReference>
<dbReference type="Ensembl" id="ENSSRHT00000069577.1">
    <property type="protein sequence ID" value="ENSSRHP00000067732.1"/>
    <property type="gene ID" value="ENSSRHG00000033641.1"/>
</dbReference>
<accession>A0A673KT20</accession>
<organism evidence="2 3">
    <name type="scientific">Sinocyclocheilus rhinocerous</name>
    <dbReference type="NCBI Taxonomy" id="307959"/>
    <lineage>
        <taxon>Eukaryota</taxon>
        <taxon>Metazoa</taxon>
        <taxon>Chordata</taxon>
        <taxon>Craniata</taxon>
        <taxon>Vertebrata</taxon>
        <taxon>Euteleostomi</taxon>
        <taxon>Actinopterygii</taxon>
        <taxon>Neopterygii</taxon>
        <taxon>Teleostei</taxon>
        <taxon>Ostariophysi</taxon>
        <taxon>Cypriniformes</taxon>
        <taxon>Cyprinidae</taxon>
        <taxon>Cyprininae</taxon>
        <taxon>Sinocyclocheilus</taxon>
    </lineage>
</organism>
<dbReference type="InterPro" id="IPR011990">
    <property type="entry name" value="TPR-like_helical_dom_sf"/>
</dbReference>
<dbReference type="GO" id="GO:0005813">
    <property type="term" value="C:centrosome"/>
    <property type="evidence" value="ECO:0007669"/>
    <property type="project" value="TreeGrafter"/>
</dbReference>
<evidence type="ECO:0000256" key="1">
    <source>
        <dbReference type="SAM" id="MobiDB-lite"/>
    </source>
</evidence>
<evidence type="ECO:0000313" key="3">
    <source>
        <dbReference type="Proteomes" id="UP000472270"/>
    </source>
</evidence>
<proteinExistence type="predicted"/>
<dbReference type="GO" id="GO:0005737">
    <property type="term" value="C:cytoplasm"/>
    <property type="evidence" value="ECO:0007669"/>
    <property type="project" value="TreeGrafter"/>
</dbReference>
<dbReference type="PANTHER" id="PTHR46540:SF1">
    <property type="entry name" value="TETRATRICOPEPTIDE REPEAT PROTEIN 12"/>
    <property type="match status" value="1"/>
</dbReference>
<keyword evidence="3" id="KW-1185">Reference proteome</keyword>
<dbReference type="AlphaFoldDB" id="A0A673KT20"/>
<dbReference type="SUPFAM" id="SSF48452">
    <property type="entry name" value="TPR-like"/>
    <property type="match status" value="1"/>
</dbReference>
<sequence>MCCFLIADELVKELNSSVVSRQEKAVAKEDQFISSLEQKEPCKTKINKTVMNKNPSSENGPVVQEQGNEAFTQGDYETAVRFYTEGLEQLRDMQALYTNRAQVLPRFRTSSCTII</sequence>
<name>A0A673KT20_9TELE</name>
<feature type="region of interest" description="Disordered" evidence="1">
    <location>
        <begin position="49"/>
        <end position="71"/>
    </location>
</feature>
<dbReference type="Gene3D" id="1.25.40.10">
    <property type="entry name" value="Tetratricopeptide repeat domain"/>
    <property type="match status" value="1"/>
</dbReference>
<reference evidence="2" key="2">
    <citation type="submission" date="2025-09" db="UniProtKB">
        <authorList>
            <consortium name="Ensembl"/>
        </authorList>
    </citation>
    <scope>IDENTIFICATION</scope>
</reference>
<dbReference type="GO" id="GO:0007288">
    <property type="term" value="P:sperm axoneme assembly"/>
    <property type="evidence" value="ECO:0007669"/>
    <property type="project" value="TreeGrafter"/>
</dbReference>
<evidence type="ECO:0000313" key="2">
    <source>
        <dbReference type="Ensembl" id="ENSSRHP00000067732.1"/>
    </source>
</evidence>
<protein>
    <submittedName>
        <fullName evidence="2">Uncharacterized protein</fullName>
    </submittedName>
</protein>
<dbReference type="Proteomes" id="UP000472270">
    <property type="component" value="Unassembled WGS sequence"/>
</dbReference>